<comment type="caution">
    <text evidence="1">The sequence shown here is derived from an EMBL/GenBank/DDBJ whole genome shotgun (WGS) entry which is preliminary data.</text>
</comment>
<dbReference type="HOGENOM" id="CLU_2839903_0_0_11"/>
<organism evidence="1 2">
    <name type="scientific">Aeromicrobium marinum DSM 15272</name>
    <dbReference type="NCBI Taxonomy" id="585531"/>
    <lineage>
        <taxon>Bacteria</taxon>
        <taxon>Bacillati</taxon>
        <taxon>Actinomycetota</taxon>
        <taxon>Actinomycetes</taxon>
        <taxon>Propionibacteriales</taxon>
        <taxon>Nocardioidaceae</taxon>
        <taxon>Aeromicrobium</taxon>
    </lineage>
</organism>
<dbReference type="AlphaFoldDB" id="E2S7T7"/>
<dbReference type="RefSeq" id="WP_007076661.1">
    <property type="nucleotide sequence ID" value="NZ_CM001024.1"/>
</dbReference>
<dbReference type="EMBL" id="ACLF03000001">
    <property type="protein sequence ID" value="EFQ84753.1"/>
    <property type="molecule type" value="Genomic_DNA"/>
</dbReference>
<protein>
    <submittedName>
        <fullName evidence="1">Uncharacterized protein</fullName>
    </submittedName>
</protein>
<gene>
    <name evidence="1" type="ORF">HMPREF0063_10094</name>
</gene>
<keyword evidence="2" id="KW-1185">Reference proteome</keyword>
<name>E2S7T7_9ACTN</name>
<evidence type="ECO:0000313" key="1">
    <source>
        <dbReference type="EMBL" id="EFQ84753.1"/>
    </source>
</evidence>
<dbReference type="Proteomes" id="UP000003111">
    <property type="component" value="Unassembled WGS sequence"/>
</dbReference>
<accession>E2S7T7</accession>
<reference evidence="1" key="1">
    <citation type="submission" date="2010-08" db="EMBL/GenBank/DDBJ databases">
        <authorList>
            <person name="Muzny D."/>
            <person name="Qin X."/>
            <person name="Buhay C."/>
            <person name="Dugan-Rocha S."/>
            <person name="Ding Y."/>
            <person name="Chen G."/>
            <person name="Hawes A."/>
            <person name="Holder M."/>
            <person name="Jhangiani S."/>
            <person name="Johnson A."/>
            <person name="Khan Z."/>
            <person name="Li Z."/>
            <person name="Liu W."/>
            <person name="Liu X."/>
            <person name="Perez L."/>
            <person name="Shen H."/>
            <person name="Wang Q."/>
            <person name="Watt J."/>
            <person name="Xi L."/>
            <person name="Xin Y."/>
            <person name="Zhou J."/>
            <person name="Deng J."/>
            <person name="Jiang H."/>
            <person name="Liu Y."/>
            <person name="Qu J."/>
            <person name="Song X.-Z."/>
            <person name="Zhang L."/>
            <person name="Villasana D."/>
            <person name="Johnson A."/>
            <person name="Liu J."/>
            <person name="Liyanage D."/>
            <person name="Lorensuhewa L."/>
            <person name="Robinson T."/>
            <person name="Song A."/>
            <person name="Song B.-B."/>
            <person name="Dinh H."/>
            <person name="Thornton R."/>
            <person name="Coyle M."/>
            <person name="Francisco L."/>
            <person name="Jackson L."/>
            <person name="Javaid M."/>
            <person name="Korchina V."/>
            <person name="Kovar C."/>
            <person name="Mata R."/>
            <person name="Mathew T."/>
            <person name="Ngo R."/>
            <person name="Nguyen L."/>
            <person name="Nguyen N."/>
            <person name="Okwuonu G."/>
            <person name="Ongeri F."/>
            <person name="Pham C."/>
            <person name="Simmons D."/>
            <person name="Wilczek-Boney K."/>
            <person name="Hale W."/>
            <person name="Jakkamsetti A."/>
            <person name="Pham P."/>
            <person name="Ruth R."/>
            <person name="San Lucas F."/>
            <person name="Warren J."/>
            <person name="Zhang J."/>
            <person name="Zhao Z."/>
            <person name="Zhou C."/>
            <person name="Zhu D."/>
            <person name="Lee S."/>
            <person name="Bess C."/>
            <person name="Blankenburg K."/>
            <person name="Forbes L."/>
            <person name="Fu Q."/>
            <person name="Gubbala S."/>
            <person name="Hirani K."/>
            <person name="Jayaseelan J.C."/>
            <person name="Lara F."/>
            <person name="Munidasa M."/>
            <person name="Palculict T."/>
            <person name="Patil S."/>
            <person name="Pu L.-L."/>
            <person name="Saada N."/>
            <person name="Tang L."/>
            <person name="Weissenberger G."/>
            <person name="Zhu Y."/>
            <person name="Hemphill L."/>
            <person name="Shang Y."/>
            <person name="Youmans B."/>
            <person name="Ayvaz T."/>
            <person name="Ross M."/>
            <person name="Santibanez J."/>
            <person name="Aqrawi P."/>
            <person name="Gross S."/>
            <person name="Joshi V."/>
            <person name="Fowler G."/>
            <person name="Nazareth L."/>
            <person name="Reid J."/>
            <person name="Worley K."/>
            <person name="Petrosino J."/>
            <person name="Highlander S."/>
            <person name="Gibbs R."/>
        </authorList>
    </citation>
    <scope>NUCLEOTIDE SEQUENCE [LARGE SCALE GENOMIC DNA]</scope>
    <source>
        <strain evidence="1">DSM 15272</strain>
    </source>
</reference>
<evidence type="ECO:0000313" key="2">
    <source>
        <dbReference type="Proteomes" id="UP000003111"/>
    </source>
</evidence>
<sequence>MVDPKAQANLAWMKATEVKNGTTSSTDYKVGECLEHLSLAIREIADRQNTIMLRQEFLMTKLIKS</sequence>
<proteinExistence type="predicted"/>